<comment type="subcellular location">
    <subcellularLocation>
        <location evidence="2">Gas vesicle</location>
    </subcellularLocation>
</comment>
<dbReference type="Proteomes" id="UP000278746">
    <property type="component" value="Unassembled WGS sequence"/>
</dbReference>
<protein>
    <submittedName>
        <fullName evidence="4">Gas vesicle protein GvpL</fullName>
    </submittedName>
</protein>
<dbReference type="GO" id="GO:0031411">
    <property type="term" value="C:gas vesicle"/>
    <property type="evidence" value="ECO:0007669"/>
    <property type="project" value="UniProtKB-SubCell"/>
</dbReference>
<evidence type="ECO:0000313" key="5">
    <source>
        <dbReference type="Proteomes" id="UP000278746"/>
    </source>
</evidence>
<dbReference type="EMBL" id="RHIB01000002">
    <property type="protein sequence ID" value="RNA67759.1"/>
    <property type="molecule type" value="Genomic_DNA"/>
</dbReference>
<organism evidence="4 5">
    <name type="scientific">Alteribacter keqinensis</name>
    <dbReference type="NCBI Taxonomy" id="2483800"/>
    <lineage>
        <taxon>Bacteria</taxon>
        <taxon>Bacillati</taxon>
        <taxon>Bacillota</taxon>
        <taxon>Bacilli</taxon>
        <taxon>Bacillales</taxon>
        <taxon>Bacillaceae</taxon>
        <taxon>Alteribacter</taxon>
    </lineage>
</organism>
<comment type="similarity">
    <text evidence="3">Belongs to the gas vesicle GvpF/GvpL family.</text>
</comment>
<dbReference type="OrthoDB" id="146444at2"/>
<dbReference type="GO" id="GO:0031412">
    <property type="term" value="P:gas vesicle organization"/>
    <property type="evidence" value="ECO:0007669"/>
    <property type="project" value="InterPro"/>
</dbReference>
<comment type="caution">
    <text evidence="4">The sequence shown here is derived from an EMBL/GenBank/DDBJ whole genome shotgun (WGS) entry which is preliminary data.</text>
</comment>
<evidence type="ECO:0000256" key="1">
    <source>
        <dbReference type="ARBA" id="ARBA00022987"/>
    </source>
</evidence>
<proteinExistence type="inferred from homology"/>
<evidence type="ECO:0000256" key="3">
    <source>
        <dbReference type="ARBA" id="ARBA00035643"/>
    </source>
</evidence>
<reference evidence="4 5" key="1">
    <citation type="submission" date="2018-10" db="EMBL/GenBank/DDBJ databases">
        <title>Bacillus Keqinensis sp. nov., a moderately halophilic bacterium isolated from a saline-alkaline lake.</title>
        <authorList>
            <person name="Wang H."/>
        </authorList>
    </citation>
    <scope>NUCLEOTIDE SEQUENCE [LARGE SCALE GENOMIC DNA]</scope>
    <source>
        <strain evidence="4 5">KQ-3</strain>
    </source>
</reference>
<name>A0A3M7TRE6_9BACI</name>
<gene>
    <name evidence="4" type="ORF">EBO34_13690</name>
</gene>
<sequence>METNIATDQLLYLYAFIPTDEQDDTPDMPGIDPDTQVEYVSHGDITSVVCRVKKDEFNEDQLKKNVENMKWLQDKAFHHHEMMNRLHQTFTIIPLKFGTIYETMESLESIVNTHRERIVELFSELSDKEEWNVKVYADKEKFTRSVLENSPEIERKKQEIESLSKGKQFFERRKLDQFVEKQAEKEVDEECGLLHEKLKEISSKAEVKKNWNQKVTGRTEEMCWNSAYLIDRSDMDRLTGIMEEAKKEADEKESGLDFAVTGPWPAYHFSSFTEAGE</sequence>
<evidence type="ECO:0000313" key="4">
    <source>
        <dbReference type="EMBL" id="RNA67759.1"/>
    </source>
</evidence>
<dbReference type="Pfam" id="PF06386">
    <property type="entry name" value="GvpL_GvpF"/>
    <property type="match status" value="1"/>
</dbReference>
<keyword evidence="5" id="KW-1185">Reference proteome</keyword>
<dbReference type="PANTHER" id="PTHR36852">
    <property type="entry name" value="PROTEIN GVPL 2"/>
    <property type="match status" value="1"/>
</dbReference>
<accession>A0A3M7TRE6</accession>
<dbReference type="InterPro" id="IPR009430">
    <property type="entry name" value="GvpL/GvpF"/>
</dbReference>
<dbReference type="RefSeq" id="WP_122899484.1">
    <property type="nucleotide sequence ID" value="NZ_RHIB01000002.1"/>
</dbReference>
<evidence type="ECO:0000256" key="2">
    <source>
        <dbReference type="ARBA" id="ARBA00035108"/>
    </source>
</evidence>
<keyword evidence="1" id="KW-0304">Gas vesicle</keyword>
<dbReference type="PANTHER" id="PTHR36852:SF1">
    <property type="entry name" value="PROTEIN GVPL 2"/>
    <property type="match status" value="1"/>
</dbReference>
<dbReference type="AlphaFoldDB" id="A0A3M7TRE6"/>